<dbReference type="Proteomes" id="UP000032458">
    <property type="component" value="Unassembled WGS sequence"/>
</dbReference>
<organism evidence="2 3">
    <name type="scientific">Streptomyces natalensis ATCC 27448</name>
    <dbReference type="NCBI Taxonomy" id="1240678"/>
    <lineage>
        <taxon>Bacteria</taxon>
        <taxon>Bacillati</taxon>
        <taxon>Actinomycetota</taxon>
        <taxon>Actinomycetes</taxon>
        <taxon>Kitasatosporales</taxon>
        <taxon>Streptomycetaceae</taxon>
        <taxon>Streptomyces</taxon>
    </lineage>
</organism>
<reference evidence="2 3" key="1">
    <citation type="submission" date="2014-09" db="EMBL/GenBank/DDBJ databases">
        <title>Draft genome sequence of Streptomyces natalensis ATCC 27448, producer of the antifungal pimaricin.</title>
        <authorList>
            <person name="Mendes M.V."/>
            <person name="Beites T."/>
            <person name="Pires S."/>
            <person name="Santos C.L."/>
            <person name="Moradas-Ferreira P."/>
        </authorList>
    </citation>
    <scope>NUCLEOTIDE SEQUENCE [LARGE SCALE GENOMIC DNA]</scope>
    <source>
        <strain evidence="2 3">ATCC 27448</strain>
    </source>
</reference>
<proteinExistence type="predicted"/>
<gene>
    <name evidence="2" type="ORF">SNA_29260</name>
</gene>
<dbReference type="EMBL" id="JRKI01000035">
    <property type="protein sequence ID" value="KIZ15028.1"/>
    <property type="molecule type" value="Genomic_DNA"/>
</dbReference>
<feature type="region of interest" description="Disordered" evidence="1">
    <location>
        <begin position="68"/>
        <end position="87"/>
    </location>
</feature>
<comment type="caution">
    <text evidence="2">The sequence shown here is derived from an EMBL/GenBank/DDBJ whole genome shotgun (WGS) entry which is preliminary data.</text>
</comment>
<sequence>MTQNLTSVLEAQAPSGWLMAYLDLCRRTVTRSECLTQLLAPRPLCTWTTTVDEETTLLPKLEAPAHTAHAQATAAVPPAEPAAEEAPVSQDRAARAIKAVNDIAGWLGVSEAEAAQLAGGYRRSLYNWKRGIQPYDGPTLDLFETHAFVASLIGALGTTEAREWLEAKAAGTPRTSMLKDAEGRRKLSKLAKPLLYPTPTPTPRWEPVEGLHPTPPPTAATEEREAERQPVHLITPPPPAQE</sequence>
<name>A0A0D7CFP8_9ACTN</name>
<dbReference type="PATRIC" id="fig|1240678.4.peg.6252"/>
<dbReference type="RefSeq" id="WP_030064133.1">
    <property type="nucleotide sequence ID" value="NZ_JRKI01000035.1"/>
</dbReference>
<feature type="compositionally biased region" description="Low complexity" evidence="1">
    <location>
        <begin position="68"/>
        <end position="77"/>
    </location>
</feature>
<evidence type="ECO:0000313" key="2">
    <source>
        <dbReference type="EMBL" id="KIZ15028.1"/>
    </source>
</evidence>
<evidence type="ECO:0000256" key="1">
    <source>
        <dbReference type="SAM" id="MobiDB-lite"/>
    </source>
</evidence>
<keyword evidence="3" id="KW-1185">Reference proteome</keyword>
<feature type="region of interest" description="Disordered" evidence="1">
    <location>
        <begin position="189"/>
        <end position="242"/>
    </location>
</feature>
<protein>
    <submittedName>
        <fullName evidence="2">Uncharacterized protein</fullName>
    </submittedName>
</protein>
<feature type="compositionally biased region" description="Basic and acidic residues" evidence="1">
    <location>
        <begin position="221"/>
        <end position="230"/>
    </location>
</feature>
<accession>A0A0D7CFP8</accession>
<dbReference type="AlphaFoldDB" id="A0A0D7CFP8"/>
<evidence type="ECO:0000313" key="3">
    <source>
        <dbReference type="Proteomes" id="UP000032458"/>
    </source>
</evidence>